<name>A0A1X7SY34_AMPQE</name>
<dbReference type="GO" id="GO:0004725">
    <property type="term" value="F:protein tyrosine phosphatase activity"/>
    <property type="evidence" value="ECO:0007669"/>
    <property type="project" value="InterPro"/>
</dbReference>
<evidence type="ECO:0000256" key="1">
    <source>
        <dbReference type="ARBA" id="ARBA00022737"/>
    </source>
</evidence>
<keyword evidence="1" id="KW-0677">Repeat</keyword>
<dbReference type="InterPro" id="IPR000242">
    <property type="entry name" value="PTP_cat"/>
</dbReference>
<dbReference type="Pfam" id="PF00102">
    <property type="entry name" value="Y_phosphatase"/>
    <property type="match status" value="1"/>
</dbReference>
<dbReference type="Gene3D" id="3.90.190.10">
    <property type="entry name" value="Protein tyrosine phosphatase superfamily"/>
    <property type="match status" value="1"/>
</dbReference>
<dbReference type="GO" id="GO:0016020">
    <property type="term" value="C:membrane"/>
    <property type="evidence" value="ECO:0007669"/>
    <property type="project" value="UniProtKB-SubCell"/>
</dbReference>
<evidence type="ECO:0000256" key="2">
    <source>
        <dbReference type="ARBA" id="ARBA00022912"/>
    </source>
</evidence>
<dbReference type="InParanoid" id="A0A1X7SY34"/>
<dbReference type="PANTHER" id="PTHR46957">
    <property type="entry name" value="CYTOKINE RECEPTOR"/>
    <property type="match status" value="1"/>
</dbReference>
<keyword evidence="2" id="KW-0378">Hydrolase</keyword>
<feature type="domain" description="Fibronectin type-III" evidence="5">
    <location>
        <begin position="87"/>
        <end position="178"/>
    </location>
</feature>
<organism evidence="6">
    <name type="scientific">Amphimedon queenslandica</name>
    <name type="common">Sponge</name>
    <dbReference type="NCBI Taxonomy" id="400682"/>
    <lineage>
        <taxon>Eukaryota</taxon>
        <taxon>Metazoa</taxon>
        <taxon>Porifera</taxon>
        <taxon>Demospongiae</taxon>
        <taxon>Heteroscleromorpha</taxon>
        <taxon>Haplosclerida</taxon>
        <taxon>Niphatidae</taxon>
        <taxon>Amphimedon</taxon>
    </lineage>
</organism>
<dbReference type="SUPFAM" id="SSF49265">
    <property type="entry name" value="Fibronectin type III"/>
    <property type="match status" value="2"/>
</dbReference>
<dbReference type="EnsemblMetazoa" id="Aqu2.1.06993_001">
    <property type="protein sequence ID" value="Aqu2.1.06993_001"/>
    <property type="gene ID" value="Aqu2.1.06993"/>
</dbReference>
<evidence type="ECO:0008006" key="7">
    <source>
        <dbReference type="Google" id="ProtNLM"/>
    </source>
</evidence>
<dbReference type="InterPro" id="IPR007110">
    <property type="entry name" value="Ig-like_dom"/>
</dbReference>
<sequence length="537" mass="59748">MTVSWDEVPCNGRNGPITGYYLTYTNITSNTSYTVNITGGDNRIYNLTGLIPYTNYTVSIMPYNYNMTGPARQEMQITAKSISRPVVIADLIVHARTPTKINIVWYPPTIPNGIIIVYEIRYRGSTSTGPYNITNTTNTYYSIVGLMPNTSYTIGVRAYTSIGPREWTNRDYTTAKIPVIEIFSITKLNFTAVRAEWGSVPEASLYTIYYESTSSSSRKKRQVETGMRIFPGDTTEGLIGGLDPNLNYLFSISTSFNVNGIVYEGERTQPIPGVTLNPTIVSSTLSIITVTGSLTIDTIQEATYSTVMKPILPVIEEFPDDVRSEEGHQVLFEVKVKVRGNSKPSFNWYHNGEPVTDDYTHELRGDGSLLLVSVEEKHKGTYRFVANNDAGTVSQQVVLTVAVEGSDESRLLHGDSSSAKIGMIPVDKFGEFVAKGHAKGNEGFRNQFGMLDSGESEHTVTVGLTPSNKLLNRFANIVVYDDNRITLRPMSGHKDCTNEYINACFIKDYSNQYQYIATQVDSLNGLKDIHVIDHHFQ</sequence>
<dbReference type="OrthoDB" id="428111at2759"/>
<dbReference type="eggNOG" id="KOG3510">
    <property type="taxonomic scope" value="Eukaryota"/>
</dbReference>
<feature type="domain" description="Fibronectin type-III" evidence="5">
    <location>
        <begin position="1"/>
        <end position="82"/>
    </location>
</feature>
<dbReference type="InterPro" id="IPR050713">
    <property type="entry name" value="RTP_Phos/Ushers"/>
</dbReference>
<evidence type="ECO:0000259" key="5">
    <source>
        <dbReference type="PROSITE" id="PS50853"/>
    </source>
</evidence>
<feature type="domain" description="Ig-like" evidence="4">
    <location>
        <begin position="313"/>
        <end position="400"/>
    </location>
</feature>
<dbReference type="CDD" id="cd00063">
    <property type="entry name" value="FN3"/>
    <property type="match status" value="2"/>
</dbReference>
<dbReference type="InterPro" id="IPR036179">
    <property type="entry name" value="Ig-like_dom_sf"/>
</dbReference>
<dbReference type="STRING" id="400682.A0A1X7SY34"/>
<dbReference type="SUPFAM" id="SSF52799">
    <property type="entry name" value="(Phosphotyrosine protein) phosphatases II"/>
    <property type="match status" value="1"/>
</dbReference>
<dbReference type="PROSITE" id="PS50055">
    <property type="entry name" value="TYR_PHOSPHATASE_PTP"/>
    <property type="match status" value="1"/>
</dbReference>
<dbReference type="InterPro" id="IPR003961">
    <property type="entry name" value="FN3_dom"/>
</dbReference>
<protein>
    <recommendedName>
        <fullName evidence="7">Protein-tyrosine-phosphatase</fullName>
    </recommendedName>
</protein>
<feature type="domain" description="Fibronectin type-III" evidence="5">
    <location>
        <begin position="179"/>
        <end position="278"/>
    </location>
</feature>
<dbReference type="SUPFAM" id="SSF48726">
    <property type="entry name" value="Immunoglobulin"/>
    <property type="match status" value="1"/>
</dbReference>
<dbReference type="PROSITE" id="PS50835">
    <property type="entry name" value="IG_LIKE"/>
    <property type="match status" value="1"/>
</dbReference>
<dbReference type="InterPro" id="IPR036116">
    <property type="entry name" value="FN3_sf"/>
</dbReference>
<dbReference type="eggNOG" id="KOG4228">
    <property type="taxonomic scope" value="Eukaryota"/>
</dbReference>
<dbReference type="Pfam" id="PF07679">
    <property type="entry name" value="I-set"/>
    <property type="match status" value="1"/>
</dbReference>
<evidence type="ECO:0000313" key="6">
    <source>
        <dbReference type="EnsemblMetazoa" id="Aqu2.1.06993_001"/>
    </source>
</evidence>
<evidence type="ECO:0000259" key="4">
    <source>
        <dbReference type="PROSITE" id="PS50835"/>
    </source>
</evidence>
<dbReference type="AlphaFoldDB" id="A0A1X7SY34"/>
<dbReference type="InterPro" id="IPR013783">
    <property type="entry name" value="Ig-like_fold"/>
</dbReference>
<dbReference type="InterPro" id="IPR029021">
    <property type="entry name" value="Prot-tyrosine_phosphatase-like"/>
</dbReference>
<accession>A0A1X7SY34</accession>
<evidence type="ECO:0000259" key="3">
    <source>
        <dbReference type="PROSITE" id="PS50055"/>
    </source>
</evidence>
<dbReference type="Gene3D" id="2.60.40.10">
    <property type="entry name" value="Immunoglobulins"/>
    <property type="match status" value="4"/>
</dbReference>
<dbReference type="PROSITE" id="PS50853">
    <property type="entry name" value="FN3"/>
    <property type="match status" value="3"/>
</dbReference>
<feature type="domain" description="Tyrosine-protein phosphatase" evidence="3">
    <location>
        <begin position="444"/>
        <end position="537"/>
    </location>
</feature>
<dbReference type="InterPro" id="IPR013098">
    <property type="entry name" value="Ig_I-set"/>
</dbReference>
<dbReference type="Pfam" id="PF00041">
    <property type="entry name" value="fn3"/>
    <property type="match status" value="2"/>
</dbReference>
<reference evidence="6" key="1">
    <citation type="submission" date="2017-05" db="UniProtKB">
        <authorList>
            <consortium name="EnsemblMetazoa"/>
        </authorList>
    </citation>
    <scope>IDENTIFICATION</scope>
</reference>
<keyword evidence="2" id="KW-0904">Protein phosphatase</keyword>
<dbReference type="InterPro" id="IPR003599">
    <property type="entry name" value="Ig_sub"/>
</dbReference>
<proteinExistence type="predicted"/>
<dbReference type="SMART" id="SM00060">
    <property type="entry name" value="FN3"/>
    <property type="match status" value="3"/>
</dbReference>
<dbReference type="PANTHER" id="PTHR46957:SF3">
    <property type="entry name" value="CYTOKINE RECEPTOR"/>
    <property type="match status" value="1"/>
</dbReference>
<dbReference type="SMART" id="SM00409">
    <property type="entry name" value="IG"/>
    <property type="match status" value="1"/>
</dbReference>